<comment type="caution">
    <text evidence="2">The sequence shown here is derived from an EMBL/GenBank/DDBJ whole genome shotgun (WGS) entry which is preliminary data.</text>
</comment>
<sequence>MGLVSTAYTPLAWRAVEQLRTWPALRLWRADCGSGRALAIAERQIVHLPDAHAAEVFLTWPVIERMGPPLWRHENVRVRPDSDWVEISLYGETDLELLISLTSVAIKAHLRVARGARPNALCPRVAWSRATSLEAGLATHA</sequence>
<keyword evidence="3" id="KW-1185">Reference proteome</keyword>
<feature type="domain" description="Luciferase" evidence="1">
    <location>
        <begin position="43"/>
        <end position="105"/>
    </location>
</feature>
<dbReference type="Pfam" id="PF17648">
    <property type="entry name" value="Luciferase"/>
    <property type="match status" value="1"/>
</dbReference>
<evidence type="ECO:0000259" key="1">
    <source>
        <dbReference type="Pfam" id="PF17648"/>
    </source>
</evidence>
<dbReference type="EMBL" id="MTBP01000001">
    <property type="protein sequence ID" value="POM26715.1"/>
    <property type="molecule type" value="Genomic_DNA"/>
</dbReference>
<dbReference type="InterPro" id="IPR040841">
    <property type="entry name" value="Luciferase_dom"/>
</dbReference>
<dbReference type="Proteomes" id="UP000242367">
    <property type="component" value="Unassembled WGS sequence"/>
</dbReference>
<protein>
    <recommendedName>
        <fullName evidence="1">Luciferase domain-containing protein</fullName>
    </recommendedName>
</protein>
<evidence type="ECO:0000313" key="2">
    <source>
        <dbReference type="EMBL" id="POM26715.1"/>
    </source>
</evidence>
<dbReference type="AlphaFoldDB" id="A0A2P4UNU9"/>
<accession>A0A2P4UNU9</accession>
<dbReference type="RefSeq" id="WP_146058968.1">
    <property type="nucleotide sequence ID" value="NZ_MTBP01000001.1"/>
</dbReference>
<reference evidence="2 3" key="1">
    <citation type="journal article" date="2017" name="Chemistry">
        <title>Isolation, Biosynthesis and Chemical Modifications of Rubterolones A-F: Rare Tropolone Alkaloids from Actinomadura sp. 5-2.</title>
        <authorList>
            <person name="Guo H."/>
            <person name="Benndorf R."/>
            <person name="Leichnitz D."/>
            <person name="Klassen J.L."/>
            <person name="Vollmers J."/>
            <person name="Gorls H."/>
            <person name="Steinacker M."/>
            <person name="Weigel C."/>
            <person name="Dahse H.M."/>
            <person name="Kaster A.K."/>
            <person name="de Beer Z.W."/>
            <person name="Poulsen M."/>
            <person name="Beemelmanns C."/>
        </authorList>
    </citation>
    <scope>NUCLEOTIDE SEQUENCE [LARGE SCALE GENOMIC DNA]</scope>
    <source>
        <strain evidence="2 3">5-2</strain>
    </source>
</reference>
<proteinExistence type="predicted"/>
<evidence type="ECO:0000313" key="3">
    <source>
        <dbReference type="Proteomes" id="UP000242367"/>
    </source>
</evidence>
<name>A0A2P4UNU9_9ACTN</name>
<gene>
    <name evidence="2" type="ORF">BTM25_11190</name>
</gene>
<organism evidence="2 3">
    <name type="scientific">Actinomadura rubteroloni</name>
    <dbReference type="NCBI Taxonomy" id="1926885"/>
    <lineage>
        <taxon>Bacteria</taxon>
        <taxon>Bacillati</taxon>
        <taxon>Actinomycetota</taxon>
        <taxon>Actinomycetes</taxon>
        <taxon>Streptosporangiales</taxon>
        <taxon>Thermomonosporaceae</taxon>
        <taxon>Actinomadura</taxon>
    </lineage>
</organism>